<gene>
    <name evidence="13" type="primary">ispB</name>
    <name evidence="13" type="ORF">NCTC11327_02488</name>
</gene>
<evidence type="ECO:0000256" key="4">
    <source>
        <dbReference type="ARBA" id="ARBA00022723"/>
    </source>
</evidence>
<evidence type="ECO:0000256" key="9">
    <source>
        <dbReference type="ARBA" id="ARBA00072473"/>
    </source>
</evidence>
<dbReference type="InterPro" id="IPR033749">
    <property type="entry name" value="Polyprenyl_synt_CS"/>
</dbReference>
<evidence type="ECO:0000256" key="1">
    <source>
        <dbReference type="ARBA" id="ARBA00001946"/>
    </source>
</evidence>
<keyword evidence="4" id="KW-0479">Metal-binding</keyword>
<comment type="similarity">
    <text evidence="2 12">Belongs to the FPP/GGPP synthase family.</text>
</comment>
<dbReference type="Pfam" id="PF00348">
    <property type="entry name" value="polyprenyl_synt"/>
    <property type="match status" value="1"/>
</dbReference>
<sequence length="396" mass="43704">MCAKLIINRAQILREWRPYDKPYLKKIGEKLIANQKCRNHAFKPCINQYFLVYYSLIIEEQNALHALTSAGFTMDFKAIQTLTANDMAKVNETIQAQLNSDVSLINQLGFYIVSGGGKRLRPLLAVLSAKALGYRGEGHTLAAAFIEFTHTATLLHDDVVDESDMRRGKATANAAFGNAASVLVGDYIYTRSFQMMVELGSMKILQLMSEAVNVIAEGEVQQLMNCNDPDTTEASYMQVIYSKTARLFEAATQIGAILADASPEIETALQNYGKYLGTAFQLIDDVMDYTSDGKEMGKNVGDDLAEGKPTLPLLYAMRHGNPQQAAMIREAIEKANGMERLEEILAAMQETGSLEYTIAKANEEADKAITELAILPESEYKEALVALAHMAVNRSK</sequence>
<dbReference type="FunFam" id="1.10.600.10:FF:000002">
    <property type="entry name" value="Octaprenyl diphosphate synthase"/>
    <property type="match status" value="1"/>
</dbReference>
<keyword evidence="3 12" id="KW-0808">Transferase</keyword>
<comment type="cofactor">
    <cofactor evidence="1">
        <name>Mg(2+)</name>
        <dbReference type="ChEBI" id="CHEBI:18420"/>
    </cofactor>
</comment>
<dbReference type="InterPro" id="IPR000092">
    <property type="entry name" value="Polyprenyl_synt"/>
</dbReference>
<reference evidence="13 14" key="1">
    <citation type="submission" date="2018-06" db="EMBL/GenBank/DDBJ databases">
        <authorList>
            <consortium name="Pathogen Informatics"/>
            <person name="Doyle S."/>
        </authorList>
    </citation>
    <scope>NUCLEOTIDE SEQUENCE [LARGE SCALE GENOMIC DNA]</scope>
    <source>
        <strain evidence="13 14">NCTC11327</strain>
    </source>
</reference>
<evidence type="ECO:0000256" key="10">
    <source>
        <dbReference type="ARBA" id="ARBA00079637"/>
    </source>
</evidence>
<comment type="caution">
    <text evidence="13">The sequence shown here is derived from an EMBL/GenBank/DDBJ whole genome shotgun (WGS) entry which is preliminary data.</text>
</comment>
<dbReference type="InterPro" id="IPR008949">
    <property type="entry name" value="Isoprenoid_synthase_dom_sf"/>
</dbReference>
<dbReference type="SUPFAM" id="SSF48576">
    <property type="entry name" value="Terpenoid synthases"/>
    <property type="match status" value="1"/>
</dbReference>
<protein>
    <recommendedName>
        <fullName evidence="9">Octaprenyl diphosphate synthase</fullName>
        <ecNumber evidence="8">2.5.1.90</ecNumber>
    </recommendedName>
    <alternativeName>
        <fullName evidence="11">All-trans-octaprenyl-diphosphate synthase</fullName>
    </alternativeName>
    <alternativeName>
        <fullName evidence="10">Octaprenyl pyrophosphate synthase</fullName>
    </alternativeName>
</protein>
<dbReference type="SFLD" id="SFLDS00005">
    <property type="entry name" value="Isoprenoid_Synthase_Type_I"/>
    <property type="match status" value="1"/>
</dbReference>
<name>A0AAX2LQT3_VIBFL</name>
<dbReference type="GO" id="GO:0008299">
    <property type="term" value="P:isoprenoid biosynthetic process"/>
    <property type="evidence" value="ECO:0007669"/>
    <property type="project" value="InterPro"/>
</dbReference>
<keyword evidence="5" id="KW-0460">Magnesium</keyword>
<evidence type="ECO:0000313" key="13">
    <source>
        <dbReference type="EMBL" id="SUP28555.1"/>
    </source>
</evidence>
<organism evidence="13 14">
    <name type="scientific">Vibrio fluvialis</name>
    <dbReference type="NCBI Taxonomy" id="676"/>
    <lineage>
        <taxon>Bacteria</taxon>
        <taxon>Pseudomonadati</taxon>
        <taxon>Pseudomonadota</taxon>
        <taxon>Gammaproteobacteria</taxon>
        <taxon>Vibrionales</taxon>
        <taxon>Vibrionaceae</taxon>
        <taxon>Vibrio</taxon>
    </lineage>
</organism>
<dbReference type="AlphaFoldDB" id="A0AAX2LQT3"/>
<proteinExistence type="inferred from homology"/>
<evidence type="ECO:0000256" key="5">
    <source>
        <dbReference type="ARBA" id="ARBA00022842"/>
    </source>
</evidence>
<dbReference type="CDD" id="cd00685">
    <property type="entry name" value="Trans_IPPS_HT"/>
    <property type="match status" value="1"/>
</dbReference>
<evidence type="ECO:0000256" key="6">
    <source>
        <dbReference type="ARBA" id="ARBA00051506"/>
    </source>
</evidence>
<dbReference type="PANTHER" id="PTHR12001">
    <property type="entry name" value="GERANYLGERANYL PYROPHOSPHATE SYNTHASE"/>
    <property type="match status" value="1"/>
</dbReference>
<evidence type="ECO:0000256" key="12">
    <source>
        <dbReference type="RuleBase" id="RU004466"/>
    </source>
</evidence>
<evidence type="ECO:0000256" key="7">
    <source>
        <dbReference type="ARBA" id="ARBA00055029"/>
    </source>
</evidence>
<dbReference type="EC" id="2.5.1.90" evidence="8"/>
<evidence type="ECO:0000256" key="11">
    <source>
        <dbReference type="ARBA" id="ARBA00083124"/>
    </source>
</evidence>
<accession>A0AAX2LQT3</accession>
<dbReference type="EMBL" id="UHIP01000001">
    <property type="protein sequence ID" value="SUP28555.1"/>
    <property type="molecule type" value="Genomic_DNA"/>
</dbReference>
<dbReference type="GO" id="GO:0046872">
    <property type="term" value="F:metal ion binding"/>
    <property type="evidence" value="ECO:0007669"/>
    <property type="project" value="UniProtKB-KW"/>
</dbReference>
<dbReference type="Gene3D" id="1.10.600.10">
    <property type="entry name" value="Farnesyl Diphosphate Synthase"/>
    <property type="match status" value="1"/>
</dbReference>
<comment type="function">
    <text evidence="7">Supplies octaprenyl diphosphate, the precursor for the side chain of the isoprenoid quinones ubiquinone and menaquinone.</text>
</comment>
<evidence type="ECO:0000256" key="3">
    <source>
        <dbReference type="ARBA" id="ARBA00022679"/>
    </source>
</evidence>
<dbReference type="PROSITE" id="PS00444">
    <property type="entry name" value="POLYPRENYL_SYNTHASE_2"/>
    <property type="match status" value="1"/>
</dbReference>
<dbReference type="Proteomes" id="UP000254626">
    <property type="component" value="Unassembled WGS sequence"/>
</dbReference>
<dbReference type="PROSITE" id="PS00723">
    <property type="entry name" value="POLYPRENYL_SYNTHASE_1"/>
    <property type="match status" value="1"/>
</dbReference>
<evidence type="ECO:0000313" key="14">
    <source>
        <dbReference type="Proteomes" id="UP000254626"/>
    </source>
</evidence>
<dbReference type="PANTHER" id="PTHR12001:SF69">
    <property type="entry name" value="ALL TRANS-POLYPRENYL-DIPHOSPHATE SYNTHASE PDSS1"/>
    <property type="match status" value="1"/>
</dbReference>
<evidence type="ECO:0000256" key="8">
    <source>
        <dbReference type="ARBA" id="ARBA00066511"/>
    </source>
</evidence>
<comment type="catalytic activity">
    <reaction evidence="6">
        <text>5 isopentenyl diphosphate + (2E,6E)-farnesyl diphosphate = all-trans-octaprenyl diphosphate + 5 diphosphate</text>
        <dbReference type="Rhea" id="RHEA:27798"/>
        <dbReference type="ChEBI" id="CHEBI:33019"/>
        <dbReference type="ChEBI" id="CHEBI:57711"/>
        <dbReference type="ChEBI" id="CHEBI:128769"/>
        <dbReference type="ChEBI" id="CHEBI:175763"/>
        <dbReference type="EC" id="2.5.1.90"/>
    </reaction>
</comment>
<dbReference type="GO" id="GO:0106350">
    <property type="term" value="F:all-trans-octaprenyl-diphosphate synthase activity"/>
    <property type="evidence" value="ECO:0007669"/>
    <property type="project" value="UniProtKB-EC"/>
</dbReference>
<evidence type="ECO:0000256" key="2">
    <source>
        <dbReference type="ARBA" id="ARBA00006706"/>
    </source>
</evidence>
<dbReference type="NCBIfam" id="NF008140">
    <property type="entry name" value="PRK10888.1"/>
    <property type="match status" value="1"/>
</dbReference>